<dbReference type="EMBL" id="CP110431">
    <property type="protein sequence ID" value="WAQ89532.1"/>
    <property type="molecule type" value="Genomic_DNA"/>
</dbReference>
<evidence type="ECO:0000313" key="2">
    <source>
        <dbReference type="EMBL" id="WAQ89532.1"/>
    </source>
</evidence>
<dbReference type="RefSeq" id="XP_053025087.1">
    <property type="nucleotide sequence ID" value="XM_053161108.1"/>
</dbReference>
<keyword evidence="3" id="KW-1185">Reference proteome</keyword>
<proteinExistence type="predicted"/>
<evidence type="ECO:0000256" key="1">
    <source>
        <dbReference type="SAM" id="MobiDB-lite"/>
    </source>
</evidence>
<name>A0ABY7D3L1_9BASI</name>
<reference evidence="2" key="1">
    <citation type="submission" date="2022-10" db="EMBL/GenBank/DDBJ databases">
        <title>Puccinia triticina Genome sequencing and assembly.</title>
        <authorList>
            <person name="Li C."/>
        </authorList>
    </citation>
    <scope>NUCLEOTIDE SEQUENCE</scope>
    <source>
        <strain evidence="2">Pt15</strain>
    </source>
</reference>
<gene>
    <name evidence="2" type="ORF">PtA15_11A221</name>
</gene>
<protein>
    <submittedName>
        <fullName evidence="2">Uncharacterized protein</fullName>
    </submittedName>
</protein>
<dbReference type="Proteomes" id="UP001164743">
    <property type="component" value="Chromosome 11A"/>
</dbReference>
<feature type="region of interest" description="Disordered" evidence="1">
    <location>
        <begin position="1"/>
        <end position="35"/>
    </location>
</feature>
<evidence type="ECO:0000313" key="3">
    <source>
        <dbReference type="Proteomes" id="UP001164743"/>
    </source>
</evidence>
<accession>A0ABY7D3L1</accession>
<sequence length="102" mass="10160">MHRKEIGGPGGCVVSNESHTPRGEIGGPGGCVVSNSPRGEIGGPGGCVVSNEAHTPRGEIGGPGGCIVPMAPVYSSVGHSPAVVVVKTQIASICPFQPKSLY</sequence>
<organism evidence="2 3">
    <name type="scientific">Puccinia triticina</name>
    <dbReference type="NCBI Taxonomy" id="208348"/>
    <lineage>
        <taxon>Eukaryota</taxon>
        <taxon>Fungi</taxon>
        <taxon>Dikarya</taxon>
        <taxon>Basidiomycota</taxon>
        <taxon>Pucciniomycotina</taxon>
        <taxon>Pucciniomycetes</taxon>
        <taxon>Pucciniales</taxon>
        <taxon>Pucciniaceae</taxon>
        <taxon>Puccinia</taxon>
    </lineage>
</organism>
<dbReference type="GeneID" id="77802003"/>